<sequence length="84" mass="8405">CYFHLAHVMKTGQKPAVNRGFTGPVTGSQNRALAGPGSAKWKPTQDPGKKAASANLSGKSSGGDANSASKGANTQPNKSDGGGH</sequence>
<comment type="caution">
    <text evidence="2">The sequence shown here is derived from an EMBL/GenBank/DDBJ whole genome shotgun (WGS) entry which is preliminary data.</text>
</comment>
<feature type="region of interest" description="Disordered" evidence="1">
    <location>
        <begin position="14"/>
        <end position="84"/>
    </location>
</feature>
<dbReference type="AlphaFoldDB" id="A0A821IEM8"/>
<gene>
    <name evidence="2" type="ORF">QYT958_LOCUS17540</name>
</gene>
<accession>A0A821IEM8</accession>
<dbReference type="EMBL" id="CAJOBR010002668">
    <property type="protein sequence ID" value="CAF4696912.1"/>
    <property type="molecule type" value="Genomic_DNA"/>
</dbReference>
<proteinExistence type="predicted"/>
<evidence type="ECO:0000313" key="2">
    <source>
        <dbReference type="EMBL" id="CAF4696912.1"/>
    </source>
</evidence>
<reference evidence="2" key="1">
    <citation type="submission" date="2021-02" db="EMBL/GenBank/DDBJ databases">
        <authorList>
            <person name="Nowell W R."/>
        </authorList>
    </citation>
    <scope>NUCLEOTIDE SEQUENCE</scope>
</reference>
<evidence type="ECO:0000256" key="1">
    <source>
        <dbReference type="SAM" id="MobiDB-lite"/>
    </source>
</evidence>
<feature type="non-terminal residue" evidence="2">
    <location>
        <position position="1"/>
    </location>
</feature>
<organism evidence="2 3">
    <name type="scientific">Rotaria socialis</name>
    <dbReference type="NCBI Taxonomy" id="392032"/>
    <lineage>
        <taxon>Eukaryota</taxon>
        <taxon>Metazoa</taxon>
        <taxon>Spiralia</taxon>
        <taxon>Gnathifera</taxon>
        <taxon>Rotifera</taxon>
        <taxon>Eurotatoria</taxon>
        <taxon>Bdelloidea</taxon>
        <taxon>Philodinida</taxon>
        <taxon>Philodinidae</taxon>
        <taxon>Rotaria</taxon>
    </lineage>
</organism>
<protein>
    <submittedName>
        <fullName evidence="2">Uncharacterized protein</fullName>
    </submittedName>
</protein>
<dbReference type="Proteomes" id="UP000663848">
    <property type="component" value="Unassembled WGS sequence"/>
</dbReference>
<evidence type="ECO:0000313" key="3">
    <source>
        <dbReference type="Proteomes" id="UP000663848"/>
    </source>
</evidence>
<name>A0A821IEM8_9BILA</name>
<feature type="compositionally biased region" description="Polar residues" evidence="1">
    <location>
        <begin position="54"/>
        <end position="78"/>
    </location>
</feature>